<organism evidence="3 4">
    <name type="scientific">Starkeya nomas</name>
    <dbReference type="NCBI Taxonomy" id="2666134"/>
    <lineage>
        <taxon>Bacteria</taxon>
        <taxon>Pseudomonadati</taxon>
        <taxon>Pseudomonadota</taxon>
        <taxon>Alphaproteobacteria</taxon>
        <taxon>Hyphomicrobiales</taxon>
        <taxon>Xanthobacteraceae</taxon>
        <taxon>Starkeya</taxon>
    </lineage>
</organism>
<gene>
    <name evidence="3" type="ORF">STARVERO_02856</name>
</gene>
<keyword evidence="2" id="KW-0472">Membrane</keyword>
<accession>A0A5S9PEL8</accession>
<evidence type="ECO:0000256" key="1">
    <source>
        <dbReference type="SAM" id="MobiDB-lite"/>
    </source>
</evidence>
<keyword evidence="4" id="KW-1185">Reference proteome</keyword>
<feature type="compositionally biased region" description="Basic and acidic residues" evidence="1">
    <location>
        <begin position="1"/>
        <end position="14"/>
    </location>
</feature>
<feature type="transmembrane region" description="Helical" evidence="2">
    <location>
        <begin position="113"/>
        <end position="139"/>
    </location>
</feature>
<proteinExistence type="predicted"/>
<dbReference type="EMBL" id="CACSAS010000001">
    <property type="protein sequence ID" value="CAA0102198.1"/>
    <property type="molecule type" value="Genomic_DNA"/>
</dbReference>
<keyword evidence="2" id="KW-0812">Transmembrane</keyword>
<dbReference type="RefSeq" id="WP_159599583.1">
    <property type="nucleotide sequence ID" value="NZ_CACSAS010000001.1"/>
</dbReference>
<protein>
    <recommendedName>
        <fullName evidence="5">Mitochondrial inner membrane protein</fullName>
    </recommendedName>
</protein>
<evidence type="ECO:0000313" key="3">
    <source>
        <dbReference type="EMBL" id="CAA0102198.1"/>
    </source>
</evidence>
<keyword evidence="2" id="KW-1133">Transmembrane helix</keyword>
<sequence length="451" mass="44477">MAKDDPTSGAKDKAGTGGKPSRRAPPTLDLSAKDVTPVSDDAATAEPLPGENAKPADDGGVPAESASAESTPGDAASAAGDVPVLDVEAAPETENGRPGDAAPESRPERRLGLIGGIVAGLVSGVIGGAVAFALVSAFYGADQNVDAITELEARALDLRQRVEVLESRAGEASALDASAPQELATRLDALESGLDALGRKVETLPAPALAEGAAPTAAVSVEDVAGLANRVGALEGRVTAIPAPVVPPPAASPADLDAARSRIAALEERLDAVATAQKASGQGAAQLVALRALRDAVASGRPFAMELKASRALLGAEGAPLATLEPAAAEGFPSASALAARLKTATAPAETAPAPATAEGGVVERLMRSAQGLVSVRRSDDAAASPGLARAEAALARGDFAGAKAALAALPETERAAAQPVIAVLDARQAALDAIAGIDQHVLATLGGGAQ</sequence>
<name>A0A5S9PEL8_9HYPH</name>
<reference evidence="3 4" key="1">
    <citation type="submission" date="2019-12" db="EMBL/GenBank/DDBJ databases">
        <authorList>
            <person name="Reyes-Prieto M."/>
        </authorList>
    </citation>
    <scope>NUCLEOTIDE SEQUENCE [LARGE SCALE GENOMIC DNA]</scope>
    <source>
        <strain evidence="3">HF14-78462</strain>
    </source>
</reference>
<dbReference type="AlphaFoldDB" id="A0A5S9PEL8"/>
<dbReference type="Gene3D" id="1.20.1270.70">
    <property type="entry name" value="Designed single chain three-helix bundle"/>
    <property type="match status" value="1"/>
</dbReference>
<evidence type="ECO:0000313" key="4">
    <source>
        <dbReference type="Proteomes" id="UP000433050"/>
    </source>
</evidence>
<dbReference type="Proteomes" id="UP000433050">
    <property type="component" value="Unassembled WGS sequence"/>
</dbReference>
<feature type="region of interest" description="Disordered" evidence="1">
    <location>
        <begin position="1"/>
        <end position="79"/>
    </location>
</feature>
<evidence type="ECO:0008006" key="5">
    <source>
        <dbReference type="Google" id="ProtNLM"/>
    </source>
</evidence>
<evidence type="ECO:0000256" key="2">
    <source>
        <dbReference type="SAM" id="Phobius"/>
    </source>
</evidence>